<comment type="catalytic activity">
    <reaction evidence="10">
        <text>di-trans,octa-cis-undecaprenyl diphospho-N-acetyl-alpha-D-muramoyl-L-alanyl-D-glutamyl-meso-2,6-diaminopimeloyl-D-alanyl-D-alanine + UDP-N-acetyl-alpha-D-glucosamine = di-trans,octa-cis-undecaprenyl diphospho-[N-acetyl-alpha-D-glucosaminyl-(1-&gt;4)]-N-acetyl-alpha-D-muramoyl-L-alanyl-D-glutamyl-meso-2,6-diaminopimeloyl-D-alanyl-D-alanine + UDP + H(+)</text>
        <dbReference type="Rhea" id="RHEA:31227"/>
        <dbReference type="ChEBI" id="CHEBI:15378"/>
        <dbReference type="ChEBI" id="CHEBI:57705"/>
        <dbReference type="ChEBI" id="CHEBI:58223"/>
        <dbReference type="ChEBI" id="CHEBI:61387"/>
        <dbReference type="ChEBI" id="CHEBI:61388"/>
        <dbReference type="EC" id="2.4.1.227"/>
    </reaction>
</comment>
<keyword evidence="14" id="KW-1185">Reference proteome</keyword>
<feature type="binding site" evidence="10">
    <location>
        <position position="302"/>
    </location>
    <ligand>
        <name>UDP-N-acetyl-alpha-D-glucosamine</name>
        <dbReference type="ChEBI" id="CHEBI:57705"/>
    </ligand>
</feature>
<comment type="function">
    <text evidence="10">Cell wall formation. Catalyzes the transfer of a GlcNAc subunit on undecaprenyl-pyrophosphoryl-MurNAc-pentapeptide (lipid intermediate I) to form undecaprenyl-pyrophosphoryl-MurNAc-(pentapeptide)GlcNAc (lipid intermediate II).</text>
</comment>
<evidence type="ECO:0000256" key="8">
    <source>
        <dbReference type="ARBA" id="ARBA00023306"/>
    </source>
</evidence>
<keyword evidence="3 10" id="KW-0328">Glycosyltransferase</keyword>
<keyword evidence="7 10" id="KW-0472">Membrane</keyword>
<comment type="caution">
    <text evidence="10">Lacks conserved residue(s) required for the propagation of feature annotation.</text>
</comment>
<dbReference type="InterPro" id="IPR006009">
    <property type="entry name" value="GlcNAc_MurG"/>
</dbReference>
<feature type="binding site" evidence="10">
    <location>
        <position position="257"/>
    </location>
    <ligand>
        <name>UDP-N-acetyl-alpha-D-glucosamine</name>
        <dbReference type="ChEBI" id="CHEBI:57705"/>
    </ligand>
</feature>
<evidence type="ECO:0000256" key="10">
    <source>
        <dbReference type="HAMAP-Rule" id="MF_00033"/>
    </source>
</evidence>
<dbReference type="UniPathway" id="UPA00219"/>
<dbReference type="GO" id="GO:0050511">
    <property type="term" value="F:undecaprenyldiphospho-muramoylpentapeptide beta-N-acetylglucosaminyltransferase activity"/>
    <property type="evidence" value="ECO:0007669"/>
    <property type="project" value="UniProtKB-UniRule"/>
</dbReference>
<evidence type="ECO:0000256" key="4">
    <source>
        <dbReference type="ARBA" id="ARBA00022679"/>
    </source>
</evidence>
<feature type="domain" description="Glycosyl transferase family 28 C-terminal" evidence="12">
    <location>
        <begin position="196"/>
        <end position="359"/>
    </location>
</feature>
<dbReference type="GO" id="GO:0071555">
    <property type="term" value="P:cell wall organization"/>
    <property type="evidence" value="ECO:0007669"/>
    <property type="project" value="UniProtKB-KW"/>
</dbReference>
<dbReference type="GO" id="GO:0005886">
    <property type="term" value="C:plasma membrane"/>
    <property type="evidence" value="ECO:0007669"/>
    <property type="project" value="UniProtKB-SubCell"/>
</dbReference>
<dbReference type="HAMAP" id="MF_00033">
    <property type="entry name" value="MurG"/>
    <property type="match status" value="1"/>
</dbReference>
<dbReference type="Pfam" id="PF04101">
    <property type="entry name" value="Glyco_tran_28_C"/>
    <property type="match status" value="1"/>
</dbReference>
<keyword evidence="1 10" id="KW-1003">Cell membrane</keyword>
<accession>A0A1W2G8B6</accession>
<feature type="domain" description="Glycosyltransferase family 28 N-terminal" evidence="11">
    <location>
        <begin position="10"/>
        <end position="148"/>
    </location>
</feature>
<dbReference type="PANTHER" id="PTHR21015:SF22">
    <property type="entry name" value="GLYCOSYLTRANSFERASE"/>
    <property type="match status" value="1"/>
</dbReference>
<dbReference type="OrthoDB" id="9808936at2"/>
<keyword evidence="9 10" id="KW-0961">Cell wall biogenesis/degradation</keyword>
<dbReference type="PANTHER" id="PTHR21015">
    <property type="entry name" value="UDP-N-ACETYLGLUCOSAMINE--N-ACETYLMURAMYL-(PENTAPEPTIDE) PYROPHOSPHORYL-UNDECAPRENOL N-ACETYLGLUCOSAMINE TRANSFERASE 1"/>
    <property type="match status" value="1"/>
</dbReference>
<dbReference type="STRING" id="692418.SAMN04488029_1095"/>
<evidence type="ECO:0000256" key="2">
    <source>
        <dbReference type="ARBA" id="ARBA00022618"/>
    </source>
</evidence>
<dbReference type="GO" id="GO:0051301">
    <property type="term" value="P:cell division"/>
    <property type="evidence" value="ECO:0007669"/>
    <property type="project" value="UniProtKB-KW"/>
</dbReference>
<comment type="pathway">
    <text evidence="10">Cell wall biogenesis; peptidoglycan biosynthesis.</text>
</comment>
<keyword evidence="2 10" id="KW-0132">Cell division</keyword>
<evidence type="ECO:0000256" key="7">
    <source>
        <dbReference type="ARBA" id="ARBA00023136"/>
    </source>
</evidence>
<comment type="similarity">
    <text evidence="10">Belongs to the glycosyltransferase 28 family. MurG subfamily.</text>
</comment>
<feature type="binding site" evidence="10">
    <location>
        <position position="171"/>
    </location>
    <ligand>
        <name>UDP-N-acetyl-alpha-D-glucosamine</name>
        <dbReference type="ChEBI" id="CHEBI:57705"/>
    </ligand>
</feature>
<reference evidence="13 14" key="1">
    <citation type="submission" date="2017-04" db="EMBL/GenBank/DDBJ databases">
        <authorList>
            <person name="Afonso C.L."/>
            <person name="Miller P.J."/>
            <person name="Scott M.A."/>
            <person name="Spackman E."/>
            <person name="Goraichik I."/>
            <person name="Dimitrov K.M."/>
            <person name="Suarez D.L."/>
            <person name="Swayne D.E."/>
        </authorList>
    </citation>
    <scope>NUCLEOTIDE SEQUENCE [LARGE SCALE GENOMIC DNA]</scope>
    <source>
        <strain evidence="13 14">DSM 26133</strain>
    </source>
</reference>
<dbReference type="CDD" id="cd03785">
    <property type="entry name" value="GT28_MurG"/>
    <property type="match status" value="1"/>
</dbReference>
<evidence type="ECO:0000256" key="6">
    <source>
        <dbReference type="ARBA" id="ARBA00022984"/>
    </source>
</evidence>
<name>A0A1W2G8B6_REIFA</name>
<sequence>MKEQRTYRLMISGGGTGGHIYPAIAIAHAFKEIHDDTDILFVGAKGRMEMEKVPEAGYDIVGLWISGLQRSLSLSNLSFPFKVLSSIWKSFALLRKFKPDVVVGVGGYASGPLLYAANKKGIPTLIQEQNSYPGITNKLLAGKANKICVAYPGMERFFEKKKIIETGNPVRTDIMNADQVRLEGLSDFGFRSDKKTVLILGGSLGARTINNTLAEGVEKLLAADVQVLWQTGKFYFEEMKERTAHIDSEKLRIVPFIKEMDRAYGAADVVISRAGALSISELCLVGKPVLFVPSPNVSEDHQTKNALALVSREAAEMIHDEDAEEHLIEETLKLLSNEQQQKVLSANIKEMAKPNAAKDIAHEIITMIQ</sequence>
<feature type="binding site" evidence="10">
    <location>
        <position position="203"/>
    </location>
    <ligand>
        <name>UDP-N-acetyl-alpha-D-glucosamine</name>
        <dbReference type="ChEBI" id="CHEBI:57705"/>
    </ligand>
</feature>
<proteinExistence type="inferred from homology"/>
<keyword evidence="5 10" id="KW-0133">Cell shape</keyword>
<dbReference type="GO" id="GO:0008360">
    <property type="term" value="P:regulation of cell shape"/>
    <property type="evidence" value="ECO:0007669"/>
    <property type="project" value="UniProtKB-KW"/>
</dbReference>
<dbReference type="EMBL" id="FWYF01000001">
    <property type="protein sequence ID" value="SMD32744.1"/>
    <property type="molecule type" value="Genomic_DNA"/>
</dbReference>
<evidence type="ECO:0000256" key="9">
    <source>
        <dbReference type="ARBA" id="ARBA00023316"/>
    </source>
</evidence>
<dbReference type="InterPro" id="IPR007235">
    <property type="entry name" value="Glyco_trans_28_C"/>
</dbReference>
<feature type="binding site" evidence="10">
    <location>
        <position position="130"/>
    </location>
    <ligand>
        <name>UDP-N-acetyl-alpha-D-glucosamine</name>
        <dbReference type="ChEBI" id="CHEBI:57705"/>
    </ligand>
</feature>
<evidence type="ECO:0000256" key="3">
    <source>
        <dbReference type="ARBA" id="ARBA00022676"/>
    </source>
</evidence>
<evidence type="ECO:0000259" key="12">
    <source>
        <dbReference type="Pfam" id="PF04101"/>
    </source>
</evidence>
<dbReference type="SUPFAM" id="SSF53756">
    <property type="entry name" value="UDP-Glycosyltransferase/glycogen phosphorylase"/>
    <property type="match status" value="1"/>
</dbReference>
<dbReference type="GO" id="GO:0005975">
    <property type="term" value="P:carbohydrate metabolic process"/>
    <property type="evidence" value="ECO:0007669"/>
    <property type="project" value="InterPro"/>
</dbReference>
<protein>
    <recommendedName>
        <fullName evidence="10">UDP-N-acetylglucosamine--N-acetylmuramyl-(pentapeptide) pyrophosphoryl-undecaprenol N-acetylglucosamine transferase</fullName>
        <ecNumber evidence="10">2.4.1.227</ecNumber>
    </recommendedName>
    <alternativeName>
        <fullName evidence="10">Undecaprenyl-PP-MurNAc-pentapeptide-UDPGlcNAc GlcNAc transferase</fullName>
    </alternativeName>
</protein>
<evidence type="ECO:0000313" key="14">
    <source>
        <dbReference type="Proteomes" id="UP000192472"/>
    </source>
</evidence>
<evidence type="ECO:0000256" key="5">
    <source>
        <dbReference type="ARBA" id="ARBA00022960"/>
    </source>
</evidence>
<dbReference type="NCBIfam" id="TIGR01133">
    <property type="entry name" value="murG"/>
    <property type="match status" value="1"/>
</dbReference>
<dbReference type="AlphaFoldDB" id="A0A1W2G8B6"/>
<keyword evidence="4 10" id="KW-0808">Transferase</keyword>
<organism evidence="13 14">
    <name type="scientific">Reichenbachiella faecimaris</name>
    <dbReference type="NCBI Taxonomy" id="692418"/>
    <lineage>
        <taxon>Bacteria</taxon>
        <taxon>Pseudomonadati</taxon>
        <taxon>Bacteroidota</taxon>
        <taxon>Cytophagia</taxon>
        <taxon>Cytophagales</taxon>
        <taxon>Reichenbachiellaceae</taxon>
        <taxon>Reichenbachiella</taxon>
    </lineage>
</organism>
<gene>
    <name evidence="10" type="primary">murG</name>
    <name evidence="13" type="ORF">SAMN04488029_1095</name>
</gene>
<dbReference type="Gene3D" id="3.40.50.2000">
    <property type="entry name" value="Glycogen Phosphorylase B"/>
    <property type="match status" value="2"/>
</dbReference>
<dbReference type="Pfam" id="PF03033">
    <property type="entry name" value="Glyco_transf_28"/>
    <property type="match status" value="1"/>
</dbReference>
<evidence type="ECO:0000256" key="1">
    <source>
        <dbReference type="ARBA" id="ARBA00022475"/>
    </source>
</evidence>
<dbReference type="GO" id="GO:0009252">
    <property type="term" value="P:peptidoglycan biosynthetic process"/>
    <property type="evidence" value="ECO:0007669"/>
    <property type="project" value="UniProtKB-UniRule"/>
</dbReference>
<feature type="binding site" evidence="10">
    <location>
        <begin position="16"/>
        <end position="18"/>
    </location>
    <ligand>
        <name>UDP-N-acetyl-alpha-D-glucosamine</name>
        <dbReference type="ChEBI" id="CHEBI:57705"/>
    </ligand>
</feature>
<dbReference type="InterPro" id="IPR004276">
    <property type="entry name" value="GlycoTrans_28_N"/>
</dbReference>
<dbReference type="Proteomes" id="UP000192472">
    <property type="component" value="Unassembled WGS sequence"/>
</dbReference>
<keyword evidence="8 10" id="KW-0131">Cell cycle</keyword>
<evidence type="ECO:0000259" key="11">
    <source>
        <dbReference type="Pfam" id="PF03033"/>
    </source>
</evidence>
<dbReference type="EC" id="2.4.1.227" evidence="10"/>
<keyword evidence="6 10" id="KW-0573">Peptidoglycan synthesis</keyword>
<comment type="subcellular location">
    <subcellularLocation>
        <location evidence="10">Cell membrane</location>
        <topology evidence="10">Peripheral membrane protein</topology>
        <orientation evidence="10">Cytoplasmic side</orientation>
    </subcellularLocation>
</comment>
<evidence type="ECO:0000313" key="13">
    <source>
        <dbReference type="EMBL" id="SMD32744.1"/>
    </source>
</evidence>
<dbReference type="GO" id="GO:0051991">
    <property type="term" value="F:UDP-N-acetyl-D-glucosamine:N-acetylmuramoyl-L-alanyl-D-glutamyl-meso-2,6-diaminopimelyl-D-alanyl-D-alanine-diphosphoundecaprenol 4-beta-N-acetylglucosaminlytransferase activity"/>
    <property type="evidence" value="ECO:0007669"/>
    <property type="project" value="RHEA"/>
</dbReference>
<dbReference type="RefSeq" id="WP_084371390.1">
    <property type="nucleotide sequence ID" value="NZ_FWYF01000001.1"/>
</dbReference>